<evidence type="ECO:0000256" key="4">
    <source>
        <dbReference type="PIRSR" id="PIRSR606689-2"/>
    </source>
</evidence>
<name>A0A1J4JYK2_9EUKA</name>
<dbReference type="InterPro" id="IPR027417">
    <property type="entry name" value="P-loop_NTPase"/>
</dbReference>
<dbReference type="OrthoDB" id="14717at2759"/>
<gene>
    <name evidence="7" type="ORF">TRFO_29045</name>
</gene>
<keyword evidence="8" id="KW-1185">Reference proteome</keyword>
<dbReference type="SMART" id="SM00178">
    <property type="entry name" value="SAR"/>
    <property type="match status" value="1"/>
</dbReference>
<accession>A0A1J4JYK2</accession>
<sequence>MGCCASAKTVAQEEIVISIFGLNNAGKTCLLHALNGSYDFDCVPTIGFAHATMMYDATKLTIYDLGGSAKFRSVWQRYYAFIFGFVYVVDSSDPEKFEESKKTLEGILAHPMMAGKPYVVVANKQDIDGHVSKDEIRKKLEIPEDVEIYDAIVTEVKDGKCNPGVTNSVTKLIQKILNSYDSIQKKRVADIEEQEEIEKAEHAKKLERIRSRQNEESSESSSNSIQPSSDHATSSNGTKINNNSTTLESNIDDETRN</sequence>
<dbReference type="EMBL" id="MLAK01000823">
    <property type="protein sequence ID" value="OHT03552.1"/>
    <property type="molecule type" value="Genomic_DNA"/>
</dbReference>
<feature type="binding site" evidence="3">
    <location>
        <begin position="123"/>
        <end position="126"/>
    </location>
    <ligand>
        <name>GTP</name>
        <dbReference type="ChEBI" id="CHEBI:37565"/>
    </ligand>
</feature>
<proteinExistence type="inferred from homology"/>
<dbReference type="Proteomes" id="UP000179807">
    <property type="component" value="Unassembled WGS sequence"/>
</dbReference>
<feature type="region of interest" description="Disordered" evidence="6">
    <location>
        <begin position="202"/>
        <end position="257"/>
    </location>
</feature>
<dbReference type="GO" id="GO:0005525">
    <property type="term" value="F:GTP binding"/>
    <property type="evidence" value="ECO:0007669"/>
    <property type="project" value="UniProtKB-KW"/>
</dbReference>
<dbReference type="GO" id="GO:0003924">
    <property type="term" value="F:GTPase activity"/>
    <property type="evidence" value="ECO:0007669"/>
    <property type="project" value="InterPro"/>
</dbReference>
<keyword evidence="4" id="KW-0479">Metal-binding</keyword>
<feature type="binding site" evidence="3">
    <location>
        <position position="67"/>
    </location>
    <ligand>
        <name>GTP</name>
        <dbReference type="ChEBI" id="CHEBI:37565"/>
    </ligand>
</feature>
<evidence type="ECO:0000256" key="5">
    <source>
        <dbReference type="RuleBase" id="RU003925"/>
    </source>
</evidence>
<comment type="caution">
    <text evidence="7">The sequence shown here is derived from an EMBL/GenBank/DDBJ whole genome shotgun (WGS) entry which is preliminary data.</text>
</comment>
<dbReference type="SUPFAM" id="SSF52540">
    <property type="entry name" value="P-loop containing nucleoside triphosphate hydrolases"/>
    <property type="match status" value="1"/>
</dbReference>
<protein>
    <submittedName>
        <fullName evidence="7">ADP-ribosylation factor family protein</fullName>
    </submittedName>
</protein>
<keyword evidence="2 3" id="KW-0342">GTP-binding</keyword>
<feature type="binding site" evidence="3">
    <location>
        <begin position="21"/>
        <end position="28"/>
    </location>
    <ligand>
        <name>GTP</name>
        <dbReference type="ChEBI" id="CHEBI:37565"/>
    </ligand>
</feature>
<organism evidence="7 8">
    <name type="scientific">Tritrichomonas foetus</name>
    <dbReference type="NCBI Taxonomy" id="1144522"/>
    <lineage>
        <taxon>Eukaryota</taxon>
        <taxon>Metamonada</taxon>
        <taxon>Parabasalia</taxon>
        <taxon>Tritrichomonadida</taxon>
        <taxon>Tritrichomonadidae</taxon>
        <taxon>Tritrichomonas</taxon>
    </lineage>
</organism>
<dbReference type="NCBIfam" id="TIGR00231">
    <property type="entry name" value="small_GTP"/>
    <property type="match status" value="1"/>
</dbReference>
<reference evidence="7" key="1">
    <citation type="submission" date="2016-10" db="EMBL/GenBank/DDBJ databases">
        <authorList>
            <person name="Benchimol M."/>
            <person name="Almeida L.G."/>
            <person name="Vasconcelos A.T."/>
            <person name="Perreira-Neves A."/>
            <person name="Rosa I.A."/>
            <person name="Tasca T."/>
            <person name="Bogo M.R."/>
            <person name="de Souza W."/>
        </authorList>
    </citation>
    <scope>NUCLEOTIDE SEQUENCE [LARGE SCALE GENOMIC DNA]</scope>
    <source>
        <strain evidence="7">K</strain>
    </source>
</reference>
<comment type="similarity">
    <text evidence="5">Belongs to the small GTPase superfamily. Arf family.</text>
</comment>
<dbReference type="GeneID" id="94841243"/>
<feature type="compositionally biased region" description="Low complexity" evidence="6">
    <location>
        <begin position="219"/>
        <end position="229"/>
    </location>
</feature>
<dbReference type="PROSITE" id="PS51417">
    <property type="entry name" value="ARF"/>
    <property type="match status" value="1"/>
</dbReference>
<keyword evidence="1 3" id="KW-0547">Nucleotide-binding</keyword>
<feature type="binding site" evidence="4">
    <location>
        <position position="28"/>
    </location>
    <ligand>
        <name>Mg(2+)</name>
        <dbReference type="ChEBI" id="CHEBI:18420"/>
    </ligand>
</feature>
<evidence type="ECO:0000256" key="6">
    <source>
        <dbReference type="SAM" id="MobiDB-lite"/>
    </source>
</evidence>
<dbReference type="GO" id="GO:0046872">
    <property type="term" value="F:metal ion binding"/>
    <property type="evidence" value="ECO:0007669"/>
    <property type="project" value="UniProtKB-KW"/>
</dbReference>
<dbReference type="Gene3D" id="3.40.50.300">
    <property type="entry name" value="P-loop containing nucleotide triphosphate hydrolases"/>
    <property type="match status" value="1"/>
</dbReference>
<dbReference type="InterPro" id="IPR006689">
    <property type="entry name" value="Small_GTPase_ARF/SAR"/>
</dbReference>
<dbReference type="PRINTS" id="PR00328">
    <property type="entry name" value="SAR1GTPBP"/>
</dbReference>
<dbReference type="SMART" id="SM00175">
    <property type="entry name" value="RAB"/>
    <property type="match status" value="1"/>
</dbReference>
<feature type="binding site" evidence="4">
    <location>
        <position position="45"/>
    </location>
    <ligand>
        <name>Mg(2+)</name>
        <dbReference type="ChEBI" id="CHEBI:18420"/>
    </ligand>
</feature>
<evidence type="ECO:0000256" key="3">
    <source>
        <dbReference type="PIRSR" id="PIRSR606689-1"/>
    </source>
</evidence>
<dbReference type="InterPro" id="IPR005225">
    <property type="entry name" value="Small_GTP-bd"/>
</dbReference>
<evidence type="ECO:0000313" key="8">
    <source>
        <dbReference type="Proteomes" id="UP000179807"/>
    </source>
</evidence>
<evidence type="ECO:0000256" key="2">
    <source>
        <dbReference type="ARBA" id="ARBA00023134"/>
    </source>
</evidence>
<evidence type="ECO:0000313" key="7">
    <source>
        <dbReference type="EMBL" id="OHT03552.1"/>
    </source>
</evidence>
<dbReference type="AlphaFoldDB" id="A0A1J4JYK2"/>
<evidence type="ECO:0000256" key="1">
    <source>
        <dbReference type="ARBA" id="ARBA00022741"/>
    </source>
</evidence>
<feature type="compositionally biased region" description="Basic and acidic residues" evidence="6">
    <location>
        <begin position="202"/>
        <end position="215"/>
    </location>
</feature>
<dbReference type="InterPro" id="IPR051995">
    <property type="entry name" value="Ciliary_GTPase"/>
</dbReference>
<feature type="compositionally biased region" description="Polar residues" evidence="6">
    <location>
        <begin position="230"/>
        <end position="249"/>
    </location>
</feature>
<dbReference type="Pfam" id="PF00025">
    <property type="entry name" value="Arf"/>
    <property type="match status" value="1"/>
</dbReference>
<dbReference type="RefSeq" id="XP_068356688.1">
    <property type="nucleotide sequence ID" value="XM_068506539.1"/>
</dbReference>
<dbReference type="SMART" id="SM00177">
    <property type="entry name" value="ARF"/>
    <property type="match status" value="1"/>
</dbReference>
<keyword evidence="4" id="KW-0460">Magnesium</keyword>
<dbReference type="PANTHER" id="PTHR46090">
    <property type="entry name" value="ADP-RIBOSYLATION FACTOR-LIKE PROTEIN 13B"/>
    <property type="match status" value="1"/>
</dbReference>
<dbReference type="VEuPathDB" id="TrichDB:TRFO_29045"/>
<dbReference type="PANTHER" id="PTHR46090:SF2">
    <property type="entry name" value="ADP-RIBOSYLATION FACTOR-LIKE PROTEIN 13B"/>
    <property type="match status" value="1"/>
</dbReference>